<organism evidence="2 3">
    <name type="scientific">Actinoplanes xinjiangensis</name>
    <dbReference type="NCBI Taxonomy" id="512350"/>
    <lineage>
        <taxon>Bacteria</taxon>
        <taxon>Bacillati</taxon>
        <taxon>Actinomycetota</taxon>
        <taxon>Actinomycetes</taxon>
        <taxon>Micromonosporales</taxon>
        <taxon>Micromonosporaceae</taxon>
        <taxon>Actinoplanes</taxon>
    </lineage>
</organism>
<keyword evidence="1" id="KW-0812">Transmembrane</keyword>
<keyword evidence="1" id="KW-0472">Membrane</keyword>
<dbReference type="AlphaFoldDB" id="A0A316FGV5"/>
<comment type="caution">
    <text evidence="2">The sequence shown here is derived from an EMBL/GenBank/DDBJ whole genome shotgun (WGS) entry which is preliminary data.</text>
</comment>
<protein>
    <submittedName>
        <fullName evidence="2">Uncharacterized protein</fullName>
    </submittedName>
</protein>
<reference evidence="2 3" key="1">
    <citation type="submission" date="2018-05" db="EMBL/GenBank/DDBJ databases">
        <title>Genomic Encyclopedia of Archaeal and Bacterial Type Strains, Phase II (KMG-II): from individual species to whole genera.</title>
        <authorList>
            <person name="Goeker M."/>
        </authorList>
    </citation>
    <scope>NUCLEOTIDE SEQUENCE [LARGE SCALE GENOMIC DNA]</scope>
    <source>
        <strain evidence="2 3">DSM 45184</strain>
    </source>
</reference>
<keyword evidence="3" id="KW-1185">Reference proteome</keyword>
<dbReference type="EMBL" id="QGGR01000008">
    <property type="protein sequence ID" value="PWK47010.1"/>
    <property type="molecule type" value="Genomic_DNA"/>
</dbReference>
<accession>A0A316FGV5</accession>
<evidence type="ECO:0000256" key="1">
    <source>
        <dbReference type="SAM" id="Phobius"/>
    </source>
</evidence>
<evidence type="ECO:0000313" key="3">
    <source>
        <dbReference type="Proteomes" id="UP000245697"/>
    </source>
</evidence>
<feature type="transmembrane region" description="Helical" evidence="1">
    <location>
        <begin position="24"/>
        <end position="43"/>
    </location>
</feature>
<gene>
    <name evidence="2" type="ORF">BC793_108124</name>
</gene>
<evidence type="ECO:0000313" key="2">
    <source>
        <dbReference type="EMBL" id="PWK47010.1"/>
    </source>
</evidence>
<keyword evidence="1" id="KW-1133">Transmembrane helix</keyword>
<proteinExistence type="predicted"/>
<dbReference type="Proteomes" id="UP000245697">
    <property type="component" value="Unassembled WGS sequence"/>
</dbReference>
<name>A0A316FGV5_9ACTN</name>
<sequence length="141" mass="14621">MVGAGAATPAIAALLHLAGNPGGWVRPVLVGGVVGMAFLLVVVPRQAVARNAHTIGGPIAYRIDAAGVHTVHGFESNTLPWSAIRTVRRARGQILIPHQGLSDSKLRMSSIPTADLAATEQDRLLAVLRSRGAALTNTPTV</sequence>